<dbReference type="OrthoDB" id="9810303at2"/>
<dbReference type="RefSeq" id="WP_007547690.1">
    <property type="nucleotide sequence ID" value="NZ_ABZS01000148.1"/>
</dbReference>
<evidence type="ECO:0000313" key="5">
    <source>
        <dbReference type="EMBL" id="EEP60120.1"/>
    </source>
</evidence>
<dbReference type="FunFam" id="3.90.550.10:FF:000122">
    <property type="entry name" value="Dolichol-phosphate mannosyltransferase subunit 1"/>
    <property type="match status" value="1"/>
</dbReference>
<dbReference type="PANTHER" id="PTHR43398">
    <property type="entry name" value="DOLICHOL-PHOSPHATE MANNOSYLTRANSFERASE SUBUNIT 1"/>
    <property type="match status" value="1"/>
</dbReference>
<dbReference type="GO" id="GO:0016020">
    <property type="term" value="C:membrane"/>
    <property type="evidence" value="ECO:0007669"/>
    <property type="project" value="GOC"/>
</dbReference>
<organism evidence="5 6">
    <name type="scientific">Sulfurihydrogenibium yellowstonense SS-5</name>
    <dbReference type="NCBI Taxonomy" id="432331"/>
    <lineage>
        <taxon>Bacteria</taxon>
        <taxon>Pseudomonadati</taxon>
        <taxon>Aquificota</taxon>
        <taxon>Aquificia</taxon>
        <taxon>Aquificales</taxon>
        <taxon>Hydrogenothermaceae</taxon>
        <taxon>Sulfurihydrogenibium</taxon>
    </lineage>
</organism>
<gene>
    <name evidence="5" type="ORF">SULYE_1382</name>
</gene>
<feature type="domain" description="Glycosyltransferase 2-like" evidence="4">
    <location>
        <begin position="5"/>
        <end position="171"/>
    </location>
</feature>
<dbReference type="InterPro" id="IPR029044">
    <property type="entry name" value="Nucleotide-diphossugar_trans"/>
</dbReference>
<sequence length="235" mass="27179">MKSLVVLPTYNEAENIDKILERLTKYDFLDILVVDDNSTDGTREKVYQWIKNNPNIHILERPGKLGLGTAYVDGFKWGLKRDYEVFFEMDADLSHNPDDIPRFIEALKNGYDVVIGSRYMNNTISVVGWDFKRLLLSKFANWYATTILGLRHLTDITSGYRIYSRKCLEAVGLDRIKSNGYAFQIEMVYRCYKKGCKIGEIPIIFYERNGGSSKMSKKIALEAAIMVWRLRFGKV</sequence>
<dbReference type="EMBL" id="ABZS01000148">
    <property type="protein sequence ID" value="EEP60120.1"/>
    <property type="molecule type" value="Genomic_DNA"/>
</dbReference>
<dbReference type="AlphaFoldDB" id="C4FLC8"/>
<evidence type="ECO:0000259" key="4">
    <source>
        <dbReference type="Pfam" id="PF00535"/>
    </source>
</evidence>
<dbReference type="CDD" id="cd06442">
    <property type="entry name" value="DPM1_like"/>
    <property type="match status" value="1"/>
</dbReference>
<dbReference type="Proteomes" id="UP000005540">
    <property type="component" value="Unassembled WGS sequence"/>
</dbReference>
<evidence type="ECO:0000256" key="3">
    <source>
        <dbReference type="ARBA" id="ARBA00022679"/>
    </source>
</evidence>
<evidence type="ECO:0000256" key="2">
    <source>
        <dbReference type="ARBA" id="ARBA00022676"/>
    </source>
</evidence>
<keyword evidence="3 5" id="KW-0808">Transferase</keyword>
<keyword evidence="6" id="KW-1185">Reference proteome</keyword>
<dbReference type="InterPro" id="IPR039528">
    <property type="entry name" value="DPM1-like"/>
</dbReference>
<name>C4FLC8_9AQUI</name>
<protein>
    <submittedName>
        <fullName evidence="5">Dolichol-phosphate mannosyltransferase</fullName>
        <ecNumber evidence="5">2.4.1.83</ecNumber>
    </submittedName>
</protein>
<dbReference type="GO" id="GO:0004582">
    <property type="term" value="F:dolichyl-phosphate beta-D-mannosyltransferase activity"/>
    <property type="evidence" value="ECO:0007669"/>
    <property type="project" value="UniProtKB-EC"/>
</dbReference>
<keyword evidence="2 5" id="KW-0328">Glycosyltransferase</keyword>
<dbReference type="Gene3D" id="3.90.550.10">
    <property type="entry name" value="Spore Coat Polysaccharide Biosynthesis Protein SpsA, Chain A"/>
    <property type="match status" value="1"/>
</dbReference>
<dbReference type="SUPFAM" id="SSF53448">
    <property type="entry name" value="Nucleotide-diphospho-sugar transferases"/>
    <property type="match status" value="1"/>
</dbReference>
<evidence type="ECO:0000256" key="1">
    <source>
        <dbReference type="ARBA" id="ARBA00006739"/>
    </source>
</evidence>
<reference evidence="5 6" key="1">
    <citation type="submission" date="2009-04" db="EMBL/GenBank/DDBJ databases">
        <authorList>
            <person name="Reysenbach A.-L."/>
            <person name="Heidelberg J.F."/>
            <person name="Nelson W.C."/>
        </authorList>
    </citation>
    <scope>NUCLEOTIDE SEQUENCE [LARGE SCALE GENOMIC DNA]</scope>
    <source>
        <strain evidence="5 6">SS-5</strain>
    </source>
</reference>
<dbReference type="InterPro" id="IPR001173">
    <property type="entry name" value="Glyco_trans_2-like"/>
</dbReference>
<dbReference type="GO" id="GO:0009247">
    <property type="term" value="P:glycolipid biosynthetic process"/>
    <property type="evidence" value="ECO:0007669"/>
    <property type="project" value="TreeGrafter"/>
</dbReference>
<dbReference type="Pfam" id="PF00535">
    <property type="entry name" value="Glycos_transf_2"/>
    <property type="match status" value="1"/>
</dbReference>
<dbReference type="PANTHER" id="PTHR43398:SF1">
    <property type="entry name" value="DOLICHOL-PHOSPHATE MANNOSYLTRANSFERASE SUBUNIT 1"/>
    <property type="match status" value="1"/>
</dbReference>
<proteinExistence type="inferred from homology"/>
<accession>C4FLC8</accession>
<comment type="caution">
    <text evidence="5">The sequence shown here is derived from an EMBL/GenBank/DDBJ whole genome shotgun (WGS) entry which is preliminary data.</text>
</comment>
<comment type="similarity">
    <text evidence="1">Belongs to the glycosyltransferase 2 family.</text>
</comment>
<dbReference type="EC" id="2.4.1.83" evidence="5"/>
<evidence type="ECO:0000313" key="6">
    <source>
        <dbReference type="Proteomes" id="UP000005540"/>
    </source>
</evidence>